<dbReference type="Pfam" id="PF03102">
    <property type="entry name" value="NeuB"/>
    <property type="match status" value="1"/>
</dbReference>
<proteinExistence type="predicted"/>
<comment type="caution">
    <text evidence="2">The sequence shown here is derived from an EMBL/GenBank/DDBJ whole genome shotgun (WGS) entry which is preliminary data.</text>
</comment>
<feature type="domain" description="PseI/NeuA/B-like" evidence="1">
    <location>
        <begin position="37"/>
        <end position="228"/>
    </location>
</feature>
<sequence length="240" mass="26772">MVIKIKDNRFIGKGHPCYIIVDVGANHNGDLETAKQLITSAAKMGADAIKFQTYTAENLYSSKTLRFSKDPIAPFELIKKYQHPREWLPILNDLAKKNDIHFASSPFDYEAVDLLEKIDVPFYKVASPEIVDLELINYIAKKQKPIILSTGMSYLSDIEDAIKVILQCNNNQIIILHCNTLYPTPFNAVNLKAMLTLKNTFKFPIGFSDHTLGIHISLSAVSMGAIVIVGTPRAANSYTV</sequence>
<dbReference type="GO" id="GO:0047444">
    <property type="term" value="F:N-acylneuraminate-9-phosphate synthase activity"/>
    <property type="evidence" value="ECO:0007669"/>
    <property type="project" value="TreeGrafter"/>
</dbReference>
<dbReference type="InterPro" id="IPR013785">
    <property type="entry name" value="Aldolase_TIM"/>
</dbReference>
<dbReference type="PANTHER" id="PTHR42966:SF1">
    <property type="entry name" value="SIALIC ACID SYNTHASE"/>
    <property type="match status" value="1"/>
</dbReference>
<reference evidence="2" key="1">
    <citation type="journal article" date="2014" name="Front. Microbiol.">
        <title>High frequency of phylogenetically diverse reductive dehalogenase-homologous genes in deep subseafloor sedimentary metagenomes.</title>
        <authorList>
            <person name="Kawai M."/>
            <person name="Futagami T."/>
            <person name="Toyoda A."/>
            <person name="Takaki Y."/>
            <person name="Nishi S."/>
            <person name="Hori S."/>
            <person name="Arai W."/>
            <person name="Tsubouchi T."/>
            <person name="Morono Y."/>
            <person name="Uchiyama I."/>
            <person name="Ito T."/>
            <person name="Fujiyama A."/>
            <person name="Inagaki F."/>
            <person name="Takami H."/>
        </authorList>
    </citation>
    <scope>NUCLEOTIDE SEQUENCE</scope>
    <source>
        <strain evidence="2">Expedition CK06-06</strain>
    </source>
</reference>
<dbReference type="Gene3D" id="3.20.20.70">
    <property type="entry name" value="Aldolase class I"/>
    <property type="match status" value="1"/>
</dbReference>
<name>X1TCM5_9ZZZZ</name>
<gene>
    <name evidence="2" type="ORF">S12H4_14990</name>
</gene>
<dbReference type="PANTHER" id="PTHR42966">
    <property type="entry name" value="N-ACETYLNEURAMINATE SYNTHASE"/>
    <property type="match status" value="1"/>
</dbReference>
<evidence type="ECO:0000259" key="1">
    <source>
        <dbReference type="Pfam" id="PF03102"/>
    </source>
</evidence>
<dbReference type="EMBL" id="BARW01007171">
    <property type="protein sequence ID" value="GAI85350.1"/>
    <property type="molecule type" value="Genomic_DNA"/>
</dbReference>
<dbReference type="InterPro" id="IPR051690">
    <property type="entry name" value="PseI-like"/>
</dbReference>
<accession>X1TCM5</accession>
<organism evidence="2">
    <name type="scientific">marine sediment metagenome</name>
    <dbReference type="NCBI Taxonomy" id="412755"/>
    <lineage>
        <taxon>unclassified sequences</taxon>
        <taxon>metagenomes</taxon>
        <taxon>ecological metagenomes</taxon>
    </lineage>
</organism>
<dbReference type="AlphaFoldDB" id="X1TCM5"/>
<protein>
    <recommendedName>
        <fullName evidence="1">PseI/NeuA/B-like domain-containing protein</fullName>
    </recommendedName>
</protein>
<dbReference type="InterPro" id="IPR013132">
    <property type="entry name" value="PseI/NeuA/B-like_N"/>
</dbReference>
<dbReference type="GO" id="GO:0016051">
    <property type="term" value="P:carbohydrate biosynthetic process"/>
    <property type="evidence" value="ECO:0007669"/>
    <property type="project" value="InterPro"/>
</dbReference>
<dbReference type="SUPFAM" id="SSF51569">
    <property type="entry name" value="Aldolase"/>
    <property type="match status" value="1"/>
</dbReference>
<evidence type="ECO:0000313" key="2">
    <source>
        <dbReference type="EMBL" id="GAI85350.1"/>
    </source>
</evidence>